<reference evidence="1" key="1">
    <citation type="submission" date="2022-08" db="EMBL/GenBank/DDBJ databases">
        <authorList>
            <person name="Gutierrez-Valencia J."/>
        </authorList>
    </citation>
    <scope>NUCLEOTIDE SEQUENCE</scope>
</reference>
<evidence type="ECO:0000313" key="1">
    <source>
        <dbReference type="EMBL" id="CAI0388829.1"/>
    </source>
</evidence>
<dbReference type="Proteomes" id="UP001154282">
    <property type="component" value="Unassembled WGS sequence"/>
</dbReference>
<proteinExistence type="predicted"/>
<comment type="caution">
    <text evidence="1">The sequence shown here is derived from an EMBL/GenBank/DDBJ whole genome shotgun (WGS) entry which is preliminary data.</text>
</comment>
<accession>A0AAV0HU58</accession>
<dbReference type="EMBL" id="CAMGYJ010000003">
    <property type="protein sequence ID" value="CAI0388829.1"/>
    <property type="molecule type" value="Genomic_DNA"/>
</dbReference>
<name>A0AAV0HU58_9ROSI</name>
<gene>
    <name evidence="1" type="ORF">LITE_LOCUS5996</name>
</gene>
<evidence type="ECO:0000313" key="2">
    <source>
        <dbReference type="Proteomes" id="UP001154282"/>
    </source>
</evidence>
<keyword evidence="2" id="KW-1185">Reference proteome</keyword>
<organism evidence="1 2">
    <name type="scientific">Linum tenue</name>
    <dbReference type="NCBI Taxonomy" id="586396"/>
    <lineage>
        <taxon>Eukaryota</taxon>
        <taxon>Viridiplantae</taxon>
        <taxon>Streptophyta</taxon>
        <taxon>Embryophyta</taxon>
        <taxon>Tracheophyta</taxon>
        <taxon>Spermatophyta</taxon>
        <taxon>Magnoliopsida</taxon>
        <taxon>eudicotyledons</taxon>
        <taxon>Gunneridae</taxon>
        <taxon>Pentapetalae</taxon>
        <taxon>rosids</taxon>
        <taxon>fabids</taxon>
        <taxon>Malpighiales</taxon>
        <taxon>Linaceae</taxon>
        <taxon>Linum</taxon>
    </lineage>
</organism>
<sequence>MSNFRELKKTLKRPEGLLFLNVFPQFFLCCVQWNCFNLRIRESRSWFSVLSFSAPEGCIGCLMLA</sequence>
<protein>
    <submittedName>
        <fullName evidence="1">Uncharacterized protein</fullName>
    </submittedName>
</protein>
<feature type="non-terminal residue" evidence="1">
    <location>
        <position position="65"/>
    </location>
</feature>
<dbReference type="AlphaFoldDB" id="A0AAV0HU58"/>